<dbReference type="SUPFAM" id="SSF52540">
    <property type="entry name" value="P-loop containing nucleoside triphosphate hydrolases"/>
    <property type="match status" value="1"/>
</dbReference>
<evidence type="ECO:0000256" key="1">
    <source>
        <dbReference type="ARBA" id="ARBA00023015"/>
    </source>
</evidence>
<sequence>MTFARTKIQPPRPRGRVLLPRPRIDGPLRDALATQRLVLVSAPAGYGKSALMAQQLQDWPAGVALAWVSVDADDDLPRLLECLVAALEPHDLPWRTAPEALVAGAGETSGRARFTVELINALEAADVPHGVIVIDDLHRSHDEDVHRFLDALIDRLGPRWTVAILTRHDPPLALPRWRAAGDLSEFRQDTLRWTREELAAWVAAAGAAPERLDALLARTEGWAAGVQLALHVDRSGASIGSERAFNDFLTEEVIDTLDAELRDFLLQACVLPELTVARAAAVTGRPDAARLLDRVEAMGLFVTPLEAQERTLKLHDLFRAALEQRLTLERPAALPQLLRRAAAGETDPVRAITLLLRAGDAAGAAQVLLTATPAWITAAALPTARAMLALFDATTRDDLAAWNLSQCLLAWAQGDFATMDASARAAEALGQRSGDIEVADMGLGYRAIALNFLSRRGLRELGVENLRARAPAPHVVTGVALAWAAIDEGRFDEARQRYAVTLQHLERSNEPHLWYQGNLGTVGVHIPGMGPLLERWIDGALRVSGEQPLTLKAMALITRGWHRLIVQGDIAGARDALGATRQELRWLAEPTAVNALASVLQLQIEAASGDAVATREAMQQLLQGPSTGQGHRARWIVANYIAGCAAAVADADALREQLAVLESTPVDSALPGLHNIVIDIARGHAAWLRGDAEAAITSWQRAVADDTGLIRTRLDAPTRLFLAAACLRAGRLREAAAPLAGLHARALRGAAGSTLFARPVAALLGAHDWRGQLDEADRGELEGWLRRLAAVAPPTEPSAGTPVSSAASVLSSRELEVLERVAAGDSNKLIARALDLSPHTVKRHVANILDKLTLASRGQAAAWYRANA</sequence>
<evidence type="ECO:0000256" key="2">
    <source>
        <dbReference type="ARBA" id="ARBA00023125"/>
    </source>
</evidence>
<protein>
    <submittedName>
        <fullName evidence="5">Transcriptional regulator</fullName>
    </submittedName>
</protein>
<dbReference type="PANTHER" id="PTHR44688:SF16">
    <property type="entry name" value="DNA-BINDING TRANSCRIPTIONAL ACTIVATOR DEVR_DOSR"/>
    <property type="match status" value="1"/>
</dbReference>
<keyword evidence="3" id="KW-0804">Transcription</keyword>
<organism evidence="5 6">
    <name type="scientific">Pseudaquabacterium terrae</name>
    <dbReference type="NCBI Taxonomy" id="2732868"/>
    <lineage>
        <taxon>Bacteria</taxon>
        <taxon>Pseudomonadati</taxon>
        <taxon>Pseudomonadota</taxon>
        <taxon>Betaproteobacteria</taxon>
        <taxon>Burkholderiales</taxon>
        <taxon>Sphaerotilaceae</taxon>
        <taxon>Pseudaquabacterium</taxon>
    </lineage>
</organism>
<dbReference type="PRINTS" id="PR00038">
    <property type="entry name" value="HTHLUXR"/>
</dbReference>
<dbReference type="PANTHER" id="PTHR44688">
    <property type="entry name" value="DNA-BINDING TRANSCRIPTIONAL ACTIVATOR DEVR_DOSR"/>
    <property type="match status" value="1"/>
</dbReference>
<dbReference type="InterPro" id="IPR027417">
    <property type="entry name" value="P-loop_NTPase"/>
</dbReference>
<evidence type="ECO:0000313" key="6">
    <source>
        <dbReference type="Proteomes" id="UP000737171"/>
    </source>
</evidence>
<dbReference type="CDD" id="cd06170">
    <property type="entry name" value="LuxR_C_like"/>
    <property type="match status" value="1"/>
</dbReference>
<dbReference type="PROSITE" id="PS50043">
    <property type="entry name" value="HTH_LUXR_2"/>
    <property type="match status" value="1"/>
</dbReference>
<dbReference type="InterPro" id="IPR000792">
    <property type="entry name" value="Tscrpt_reg_LuxR_C"/>
</dbReference>
<evidence type="ECO:0000259" key="4">
    <source>
        <dbReference type="PROSITE" id="PS50043"/>
    </source>
</evidence>
<dbReference type="InterPro" id="IPR059106">
    <property type="entry name" value="WHD_MalT"/>
</dbReference>
<dbReference type="Pfam" id="PF00196">
    <property type="entry name" value="GerE"/>
    <property type="match status" value="1"/>
</dbReference>
<dbReference type="Gene3D" id="1.10.10.10">
    <property type="entry name" value="Winged helix-like DNA-binding domain superfamily/Winged helix DNA-binding domain"/>
    <property type="match status" value="1"/>
</dbReference>
<gene>
    <name evidence="5" type="ORF">HLB44_14745</name>
</gene>
<reference evidence="5 6" key="1">
    <citation type="submission" date="2020-05" db="EMBL/GenBank/DDBJ databases">
        <title>Aquincola sp. isolate from soil.</title>
        <authorList>
            <person name="Han J."/>
            <person name="Kim D.-U."/>
        </authorList>
    </citation>
    <scope>NUCLEOTIDE SEQUENCE [LARGE SCALE GENOMIC DNA]</scope>
    <source>
        <strain evidence="5 6">S2</strain>
    </source>
</reference>
<dbReference type="RefSeq" id="WP_173123727.1">
    <property type="nucleotide sequence ID" value="NZ_JABRWJ010000004.1"/>
</dbReference>
<evidence type="ECO:0000256" key="3">
    <source>
        <dbReference type="ARBA" id="ARBA00023163"/>
    </source>
</evidence>
<evidence type="ECO:0000313" key="5">
    <source>
        <dbReference type="EMBL" id="NRF68249.1"/>
    </source>
</evidence>
<dbReference type="PROSITE" id="PS00622">
    <property type="entry name" value="HTH_LUXR_1"/>
    <property type="match status" value="1"/>
</dbReference>
<dbReference type="SMART" id="SM00421">
    <property type="entry name" value="HTH_LUXR"/>
    <property type="match status" value="1"/>
</dbReference>
<dbReference type="InterPro" id="IPR016032">
    <property type="entry name" value="Sig_transdc_resp-reg_C-effctor"/>
</dbReference>
<name>A0ABX2EHZ8_9BURK</name>
<keyword evidence="2" id="KW-0238">DNA-binding</keyword>
<dbReference type="EMBL" id="JABRWJ010000004">
    <property type="protein sequence ID" value="NRF68249.1"/>
    <property type="molecule type" value="Genomic_DNA"/>
</dbReference>
<proteinExistence type="predicted"/>
<dbReference type="SUPFAM" id="SSF46894">
    <property type="entry name" value="C-terminal effector domain of the bipartite response regulators"/>
    <property type="match status" value="1"/>
</dbReference>
<accession>A0ABX2EHZ8</accession>
<keyword evidence="1" id="KW-0805">Transcription regulation</keyword>
<dbReference type="InterPro" id="IPR036388">
    <property type="entry name" value="WH-like_DNA-bd_sf"/>
</dbReference>
<keyword evidence="6" id="KW-1185">Reference proteome</keyword>
<feature type="domain" description="HTH luxR-type" evidence="4">
    <location>
        <begin position="803"/>
        <end position="868"/>
    </location>
</feature>
<dbReference type="Proteomes" id="UP000737171">
    <property type="component" value="Unassembled WGS sequence"/>
</dbReference>
<comment type="caution">
    <text evidence="5">The sequence shown here is derived from an EMBL/GenBank/DDBJ whole genome shotgun (WGS) entry which is preliminary data.</text>
</comment>
<dbReference type="Pfam" id="PF25873">
    <property type="entry name" value="WHD_MalT"/>
    <property type="match status" value="1"/>
</dbReference>